<reference evidence="1 2" key="1">
    <citation type="journal article" date="2015" name="Nature">
        <title>rRNA introns, odd ribosomes, and small enigmatic genomes across a large radiation of phyla.</title>
        <authorList>
            <person name="Brown C.T."/>
            <person name="Hug L.A."/>
            <person name="Thomas B.C."/>
            <person name="Sharon I."/>
            <person name="Castelle C.J."/>
            <person name="Singh A."/>
            <person name="Wilkins M.J."/>
            <person name="Williams K.H."/>
            <person name="Banfield J.F."/>
        </authorList>
    </citation>
    <scope>NUCLEOTIDE SEQUENCE [LARGE SCALE GENOMIC DNA]</scope>
</reference>
<organism evidence="1 2">
    <name type="scientific">Berkelbacteria bacterium GW2011_GWA1_39_10</name>
    <dbReference type="NCBI Taxonomy" id="1618332"/>
    <lineage>
        <taxon>Bacteria</taxon>
        <taxon>Candidatus Berkelbacteria</taxon>
    </lineage>
</organism>
<accession>A0A0G0NYD9</accession>
<evidence type="ECO:0000313" key="2">
    <source>
        <dbReference type="Proteomes" id="UP000033862"/>
    </source>
</evidence>
<dbReference type="EMBL" id="LBVS01000003">
    <property type="protein sequence ID" value="KKQ90859.1"/>
    <property type="molecule type" value="Genomic_DNA"/>
</dbReference>
<dbReference type="AlphaFoldDB" id="A0A0G0NYD9"/>
<name>A0A0G0NYD9_9BACT</name>
<proteinExistence type="predicted"/>
<dbReference type="STRING" id="1618332.UT15_C0003G0034"/>
<evidence type="ECO:0000313" key="1">
    <source>
        <dbReference type="EMBL" id="KKQ90859.1"/>
    </source>
</evidence>
<comment type="caution">
    <text evidence="1">The sequence shown here is derived from an EMBL/GenBank/DDBJ whole genome shotgun (WGS) entry which is preliminary data.</text>
</comment>
<protein>
    <submittedName>
        <fullName evidence="1">Uncharacterized protein</fullName>
    </submittedName>
</protein>
<gene>
    <name evidence="1" type="ORF">UT15_C0003G0034</name>
</gene>
<dbReference type="Proteomes" id="UP000033862">
    <property type="component" value="Unassembled WGS sequence"/>
</dbReference>
<sequence length="106" mass="11996">MSEQPQTQEPMSPEVEQVYQEIKQMIEACSCVRMGGPREFARWIGRPKHTACVTTALNRLKKEGLVQTLGPIDGTADKHTPVCYYRTVLPKRQVRQLNLPLACTLV</sequence>